<dbReference type="InterPro" id="IPR035965">
    <property type="entry name" value="PAS-like_dom_sf"/>
</dbReference>
<evidence type="ECO:0000256" key="1">
    <source>
        <dbReference type="SAM" id="Coils"/>
    </source>
</evidence>
<feature type="domain" description="PAS" evidence="3">
    <location>
        <begin position="181"/>
        <end position="225"/>
    </location>
</feature>
<keyword evidence="1" id="KW-0175">Coiled coil</keyword>
<dbReference type="PROSITE" id="PS50112">
    <property type="entry name" value="PAS"/>
    <property type="match status" value="1"/>
</dbReference>
<organism evidence="4 5">
    <name type="scientific">Malassezia brasiliensis</name>
    <dbReference type="NCBI Taxonomy" id="1821822"/>
    <lineage>
        <taxon>Eukaryota</taxon>
        <taxon>Fungi</taxon>
        <taxon>Dikarya</taxon>
        <taxon>Basidiomycota</taxon>
        <taxon>Ustilaginomycotina</taxon>
        <taxon>Malasseziomycetes</taxon>
        <taxon>Malasseziales</taxon>
        <taxon>Malasseziaceae</taxon>
        <taxon>Malassezia</taxon>
    </lineage>
</organism>
<feature type="region of interest" description="Disordered" evidence="2">
    <location>
        <begin position="556"/>
        <end position="575"/>
    </location>
</feature>
<evidence type="ECO:0000313" key="5">
    <source>
        <dbReference type="Proteomes" id="UP001216638"/>
    </source>
</evidence>
<evidence type="ECO:0000313" key="4">
    <source>
        <dbReference type="EMBL" id="WFC93785.1"/>
    </source>
</evidence>
<gene>
    <name evidence="4" type="ORF">MBRA1_000408</name>
</gene>
<dbReference type="CDD" id="cd00130">
    <property type="entry name" value="PAS"/>
    <property type="match status" value="1"/>
</dbReference>
<sequence length="741" mass="81898">MSVAHVSVNNASRMLQIEFGDVSDEFLRLVGQTRDRVVGQEPGNVLPCPHYEVQRVRRMYAAAANGVEQQAVMELTGPKQRTFFVLMTLIPLRYTGRREHCPSYRGIEWIVGFQAEVKPDGLPHMQGLVQRPSDPMESQKLAIETTCKPEPESSHEWHDLVAETGDAGTVYFVTWHDVLQYVSASVESQLGYRADELIGKSVDELCHPNDMVALFRELKGIKNKAGKMPNARARFPVKPVRLDENVSQHIILAEVNGLLRFKHKTEGLIWMETSARLVQQQGAPGRRARSVIAVSGWRHKNPAAAQSELRDEKRLVNPPKVTQSQVMQLAQAQKAQQTQLQQTQLREAQTQQVQAQQAADQAKHAALQAQQAAQQAQHVQEVQAQQMQRVKQERVAHSRSVSLDDRVGATMPLWLTLSAMGLILQCFEQTDADSVQPVDEPEIPLRIGFVLPNVMQQEAMLQIQKAFMHGAKQPVSIATWISNTPVITTWIPLSPELTSPSLEQMGVQMLVRLDTCRNGFGRTPHQLFSPEEAWLTVPSGLRQNGLEEATFEPTAPTLASFDMGPSPTQISERSSSVVSGQDFFPWGSSDEAWSQWSHFRGPSAEEPDPLTPGPISALLWNMNATNTPQMDTDGGQGTSTSVPMQGAGARDADLSQYTSHSSAPLAAGMNTAAPLVGMPLNEFLTQSGLTPIPSDSVPSTEKNWSGEIFPASMTFNAPSNYISDTSQNQAHSHDSFSFWPY</sequence>
<dbReference type="EMBL" id="CP119951">
    <property type="protein sequence ID" value="WFC93785.1"/>
    <property type="molecule type" value="Genomic_DNA"/>
</dbReference>
<feature type="compositionally biased region" description="Polar residues" evidence="2">
    <location>
        <begin position="566"/>
        <end position="575"/>
    </location>
</feature>
<accession>A0AAF0DPS5</accession>
<protein>
    <recommendedName>
        <fullName evidence="3">PAS domain-containing protein</fullName>
    </recommendedName>
</protein>
<evidence type="ECO:0000259" key="3">
    <source>
        <dbReference type="PROSITE" id="PS50112"/>
    </source>
</evidence>
<proteinExistence type="predicted"/>
<feature type="coiled-coil region" evidence="1">
    <location>
        <begin position="345"/>
        <end position="375"/>
    </location>
</feature>
<dbReference type="Pfam" id="PF13426">
    <property type="entry name" value="PAS_9"/>
    <property type="match status" value="2"/>
</dbReference>
<dbReference type="SUPFAM" id="SSF55785">
    <property type="entry name" value="PYP-like sensor domain (PAS domain)"/>
    <property type="match status" value="1"/>
</dbReference>
<keyword evidence="5" id="KW-1185">Reference proteome</keyword>
<name>A0AAF0DPS5_9BASI</name>
<reference evidence="4" key="1">
    <citation type="submission" date="2023-03" db="EMBL/GenBank/DDBJ databases">
        <title>Mating type loci evolution in Malassezia.</title>
        <authorList>
            <person name="Coelho M.A."/>
        </authorList>
    </citation>
    <scope>NUCLEOTIDE SEQUENCE</scope>
    <source>
        <strain evidence="4">CBS 14135</strain>
    </source>
</reference>
<dbReference type="Proteomes" id="UP001216638">
    <property type="component" value="Chromosome 1"/>
</dbReference>
<dbReference type="AlphaFoldDB" id="A0AAF0DPS5"/>
<dbReference type="Gene3D" id="3.30.450.20">
    <property type="entry name" value="PAS domain"/>
    <property type="match status" value="2"/>
</dbReference>
<evidence type="ECO:0000256" key="2">
    <source>
        <dbReference type="SAM" id="MobiDB-lite"/>
    </source>
</evidence>
<dbReference type="InterPro" id="IPR000014">
    <property type="entry name" value="PAS"/>
</dbReference>
<feature type="region of interest" description="Disordered" evidence="2">
    <location>
        <begin position="629"/>
        <end position="650"/>
    </location>
</feature>